<organism evidence="1 2">
    <name type="scientific">Streptococcus dentapri</name>
    <dbReference type="NCBI Taxonomy" id="573564"/>
    <lineage>
        <taxon>Bacteria</taxon>
        <taxon>Bacillati</taxon>
        <taxon>Bacillota</taxon>
        <taxon>Bacilli</taxon>
        <taxon>Lactobacillales</taxon>
        <taxon>Streptococcaceae</taxon>
        <taxon>Streptococcus</taxon>
    </lineage>
</organism>
<dbReference type="InterPro" id="IPR021477">
    <property type="entry name" value="TVIIS_effector_SACOL2603_fam"/>
</dbReference>
<proteinExistence type="predicted"/>
<accession>A0ABV8D3E4</accession>
<evidence type="ECO:0000313" key="1">
    <source>
        <dbReference type="EMBL" id="MFC3932832.1"/>
    </source>
</evidence>
<dbReference type="EMBL" id="JBHSAC010000074">
    <property type="protein sequence ID" value="MFC3932832.1"/>
    <property type="molecule type" value="Genomic_DNA"/>
</dbReference>
<name>A0ABV8D3E4_9STRE</name>
<evidence type="ECO:0000313" key="2">
    <source>
        <dbReference type="Proteomes" id="UP001595901"/>
    </source>
</evidence>
<keyword evidence="2" id="KW-1185">Reference proteome</keyword>
<dbReference type="Proteomes" id="UP001595901">
    <property type="component" value="Unassembled WGS sequence"/>
</dbReference>
<protein>
    <submittedName>
        <fullName evidence="1">TIGR04197 family type VII secretion effector</fullName>
    </submittedName>
</protein>
<sequence>MGTIQSNSGIAQQHATSLSAASNQLADIQVSDKDDRTTVAGNTNAHSVIDLAQESSSAISSAIESVITNLHSVASGFEAADNGAAGKIKNL</sequence>
<reference evidence="2" key="1">
    <citation type="journal article" date="2019" name="Int. J. Syst. Evol. Microbiol.">
        <title>The Global Catalogue of Microorganisms (GCM) 10K type strain sequencing project: providing services to taxonomists for standard genome sequencing and annotation.</title>
        <authorList>
            <consortium name="The Broad Institute Genomics Platform"/>
            <consortium name="The Broad Institute Genome Sequencing Center for Infectious Disease"/>
            <person name="Wu L."/>
            <person name="Ma J."/>
        </authorList>
    </citation>
    <scope>NUCLEOTIDE SEQUENCE [LARGE SCALE GENOMIC DNA]</scope>
    <source>
        <strain evidence="2">CCUG 58728</strain>
    </source>
</reference>
<comment type="caution">
    <text evidence="1">The sequence shown here is derived from an EMBL/GenBank/DDBJ whole genome shotgun (WGS) entry which is preliminary data.</text>
</comment>
<dbReference type="RefSeq" id="WP_380432517.1">
    <property type="nucleotide sequence ID" value="NZ_JBHSAC010000074.1"/>
</dbReference>
<gene>
    <name evidence="1" type="ORF">ACFOSE_08730</name>
</gene>
<dbReference type="NCBIfam" id="TIGR04197">
    <property type="entry name" value="T7SS_SACOL2603"/>
    <property type="match status" value="1"/>
</dbReference>